<keyword evidence="6 8" id="KW-1133">Transmembrane helix</keyword>
<comment type="similarity">
    <text evidence="2">Belongs to the ABC-2 integral membrane protein family.</text>
</comment>
<keyword evidence="3" id="KW-0813">Transport</keyword>
<evidence type="ECO:0000259" key="9">
    <source>
        <dbReference type="PROSITE" id="PS51012"/>
    </source>
</evidence>
<dbReference type="EMBL" id="SRJC01000008">
    <property type="protein sequence ID" value="TGB01010.1"/>
    <property type="molecule type" value="Genomic_DNA"/>
</dbReference>
<feature type="transmembrane region" description="Helical" evidence="8">
    <location>
        <begin position="282"/>
        <end position="303"/>
    </location>
</feature>
<keyword evidence="7 8" id="KW-0472">Membrane</keyword>
<keyword evidence="11" id="KW-1185">Reference proteome</keyword>
<evidence type="ECO:0000313" key="10">
    <source>
        <dbReference type="EMBL" id="TGB01010.1"/>
    </source>
</evidence>
<evidence type="ECO:0000256" key="7">
    <source>
        <dbReference type="ARBA" id="ARBA00023136"/>
    </source>
</evidence>
<comment type="caution">
    <text evidence="10">The sequence shown here is derived from an EMBL/GenBank/DDBJ whole genome shotgun (WGS) entry which is preliminary data.</text>
</comment>
<dbReference type="InterPro" id="IPR047817">
    <property type="entry name" value="ABC2_TM_bact-type"/>
</dbReference>
<dbReference type="GO" id="GO:0005886">
    <property type="term" value="C:plasma membrane"/>
    <property type="evidence" value="ECO:0007669"/>
    <property type="project" value="UniProtKB-SubCell"/>
</dbReference>
<keyword evidence="5 8" id="KW-0812">Transmembrane</keyword>
<dbReference type="PROSITE" id="PS51012">
    <property type="entry name" value="ABC_TM2"/>
    <property type="match status" value="1"/>
</dbReference>
<protein>
    <submittedName>
        <fullName evidence="10">ABC transporter permease</fullName>
    </submittedName>
</protein>
<evidence type="ECO:0000313" key="11">
    <source>
        <dbReference type="Proteomes" id="UP000297982"/>
    </source>
</evidence>
<gene>
    <name evidence="10" type="ORF">E4663_17825</name>
</gene>
<dbReference type="Pfam" id="PF12698">
    <property type="entry name" value="ABC2_membrane_3"/>
    <property type="match status" value="1"/>
</dbReference>
<feature type="transmembrane region" description="Helical" evidence="8">
    <location>
        <begin position="243"/>
        <end position="270"/>
    </location>
</feature>
<feature type="transmembrane region" description="Helical" evidence="8">
    <location>
        <begin position="200"/>
        <end position="222"/>
    </location>
</feature>
<evidence type="ECO:0000256" key="6">
    <source>
        <dbReference type="ARBA" id="ARBA00022989"/>
    </source>
</evidence>
<evidence type="ECO:0000256" key="5">
    <source>
        <dbReference type="ARBA" id="ARBA00022692"/>
    </source>
</evidence>
<reference evidence="10 11" key="1">
    <citation type="journal article" date="2003" name="Int. J. Syst. Evol. Microbiol.">
        <title>Halobacillus salinus sp. nov., isolated from a salt lake on the coast of the East Sea in Korea.</title>
        <authorList>
            <person name="Yoon J.H."/>
            <person name="Kang K.H."/>
            <person name="Park Y.H."/>
        </authorList>
    </citation>
    <scope>NUCLEOTIDE SEQUENCE [LARGE SCALE GENOMIC DNA]</scope>
    <source>
        <strain evidence="10 11">HSL-3</strain>
    </source>
</reference>
<dbReference type="InterPro" id="IPR051449">
    <property type="entry name" value="ABC-2_transporter_component"/>
</dbReference>
<dbReference type="AlphaFoldDB" id="A0A4Z0GTU6"/>
<dbReference type="PANTHER" id="PTHR30294:SF48">
    <property type="entry name" value="LINEARMYCIN RESISTANCE PERMEASE PROTEIN LNRM"/>
    <property type="match status" value="1"/>
</dbReference>
<name>A0A4Z0GTU6_9BACI</name>
<sequence>MFTIAMKDLALRLKDRRSLVMMLLMPLVLTAILGSALGGNFGDDASMPATTVGVAYDTEDERTNQWVDGVLPSEDVTVVSFDNGGEVENAMNKGEVDVGVLLPNEWGEKLGTADVTVLTDPDKTLQASIIESMLTSYIDRVQAVTETTDRFATALAEAGDVEVAAAAGGFSTTAISIAEQDSIQLASGEKGEQTLNGMQYYAAAMGVMFLLFNATVGARSILQERHTQTLARLAMTPVRSYHIIGGKFLGTLSFTLVQFSLFLAATYFMFQVSWGENLWQVSFIVVAYAIAVSGLAMMLASLVKEEKTADSIGGIGVQILALLGGSMIPVAAFPGAIQSISNVIPNKWALDSFLEIMTGTAWGDLYMPAALLVLFGAACLGVGATRLQVR</sequence>
<feature type="transmembrane region" description="Helical" evidence="8">
    <location>
        <begin position="365"/>
        <end position="384"/>
    </location>
</feature>
<comment type="subcellular location">
    <subcellularLocation>
        <location evidence="1">Cell membrane</location>
        <topology evidence="1">Multi-pass membrane protein</topology>
    </subcellularLocation>
</comment>
<evidence type="ECO:0000256" key="3">
    <source>
        <dbReference type="ARBA" id="ARBA00022448"/>
    </source>
</evidence>
<keyword evidence="4" id="KW-1003">Cell membrane</keyword>
<dbReference type="GO" id="GO:0140359">
    <property type="term" value="F:ABC-type transporter activity"/>
    <property type="evidence" value="ECO:0007669"/>
    <property type="project" value="InterPro"/>
</dbReference>
<dbReference type="PANTHER" id="PTHR30294">
    <property type="entry name" value="MEMBRANE COMPONENT OF ABC TRANSPORTER YHHJ-RELATED"/>
    <property type="match status" value="1"/>
</dbReference>
<evidence type="ECO:0000256" key="2">
    <source>
        <dbReference type="ARBA" id="ARBA00007783"/>
    </source>
</evidence>
<dbReference type="Proteomes" id="UP000297982">
    <property type="component" value="Unassembled WGS sequence"/>
</dbReference>
<evidence type="ECO:0000256" key="4">
    <source>
        <dbReference type="ARBA" id="ARBA00022475"/>
    </source>
</evidence>
<evidence type="ECO:0000256" key="1">
    <source>
        <dbReference type="ARBA" id="ARBA00004651"/>
    </source>
</evidence>
<feature type="domain" description="ABC transmembrane type-2" evidence="9">
    <location>
        <begin position="167"/>
        <end position="390"/>
    </location>
</feature>
<organism evidence="10 11">
    <name type="scientific">Halobacillus salinus</name>
    <dbReference type="NCBI Taxonomy" id="192814"/>
    <lineage>
        <taxon>Bacteria</taxon>
        <taxon>Bacillati</taxon>
        <taxon>Bacillota</taxon>
        <taxon>Bacilli</taxon>
        <taxon>Bacillales</taxon>
        <taxon>Bacillaceae</taxon>
        <taxon>Halobacillus</taxon>
    </lineage>
</organism>
<feature type="transmembrane region" description="Helical" evidence="8">
    <location>
        <begin position="315"/>
        <end position="337"/>
    </location>
</feature>
<proteinExistence type="inferred from homology"/>
<dbReference type="STRING" id="192814.GCA_900166575_00149"/>
<dbReference type="InterPro" id="IPR013525">
    <property type="entry name" value="ABC2_TM"/>
</dbReference>
<accession>A0A4Z0GTU6</accession>
<dbReference type="RefSeq" id="WP_135328626.1">
    <property type="nucleotide sequence ID" value="NZ_SRJC01000008.1"/>
</dbReference>
<evidence type="ECO:0000256" key="8">
    <source>
        <dbReference type="SAM" id="Phobius"/>
    </source>
</evidence>